<keyword evidence="2 4" id="KW-0285">Flavoprotein</keyword>
<dbReference type="GO" id="GO:0003677">
    <property type="term" value="F:DNA binding"/>
    <property type="evidence" value="ECO:0007669"/>
    <property type="project" value="TreeGrafter"/>
</dbReference>
<sequence length="508" mass="56758">MPPRRPLLQVVWFKRDLRVCAHSPLARAAAAGPVLPLYIAEPGHWRSEDASGRHFDFLAECLAELREELAALGQPLVIRIGDAVDVLSEIHRAQGIAALWSHEETGNLWSYARDRRVAGWARARGIPWHELPQAGVVRRLPSRDGWADCWEAEMSSPLVPPPRALAPICAIAPGSLPAPVELGLAPDPCPGRQRGGRRAAEAALAAFLTDRAGRYRRGMPSPLTAPDACSRLSPHLALGPLSLREVVQATRADRARAESEGPQGWRAGLAAFEERLHWRSHFMQKLEDAPDLEARAMHPALDDLRPRTPDATRLAAWARGETGIPFLDACMRSLIATGWINFRMRAMLMAVASYHLWLDWRATGLHLARLFTDYEPGIHWPQVQMQSGVTGINALRIYNPVKQGRDHDPEGRFIRRWLPELAPIPDAFLHEPWLWPEARSVLERSYPAPIVDLAAAARAAKERMAEARRAKGFREAKAEVLARHGSRRRARRGRARRSGDRRQLALDL</sequence>
<dbReference type="PANTHER" id="PTHR11455">
    <property type="entry name" value="CRYPTOCHROME"/>
    <property type="match status" value="1"/>
</dbReference>
<accession>A0A1G9BBD9</accession>
<dbReference type="Gene3D" id="3.40.50.620">
    <property type="entry name" value="HUPs"/>
    <property type="match status" value="1"/>
</dbReference>
<dbReference type="InterPro" id="IPR036134">
    <property type="entry name" value="Crypto/Photolyase_FAD-like_sf"/>
</dbReference>
<protein>
    <submittedName>
        <fullName evidence="7">Deoxyribodipyrimidine photo-lyase</fullName>
    </submittedName>
</protein>
<evidence type="ECO:0000313" key="7">
    <source>
        <dbReference type="EMBL" id="SDK36410.1"/>
    </source>
</evidence>
<reference evidence="8" key="1">
    <citation type="submission" date="2016-10" db="EMBL/GenBank/DDBJ databases">
        <authorList>
            <person name="Varghese N."/>
            <person name="Submissions S."/>
        </authorList>
    </citation>
    <scope>NUCLEOTIDE SEQUENCE [LARGE SCALE GENOMIC DNA]</scope>
    <source>
        <strain evidence="8">CGMCC 1.10789</strain>
    </source>
</reference>
<organism evidence="7 8">
    <name type="scientific">Meinhardsimonia xiamenensis</name>
    <dbReference type="NCBI Taxonomy" id="990712"/>
    <lineage>
        <taxon>Bacteria</taxon>
        <taxon>Pseudomonadati</taxon>
        <taxon>Pseudomonadota</taxon>
        <taxon>Alphaproteobacteria</taxon>
        <taxon>Rhodobacterales</taxon>
        <taxon>Paracoccaceae</taxon>
        <taxon>Meinhardsimonia</taxon>
    </lineage>
</organism>
<dbReference type="EMBL" id="FNFV01000002">
    <property type="protein sequence ID" value="SDK36410.1"/>
    <property type="molecule type" value="Genomic_DNA"/>
</dbReference>
<evidence type="ECO:0000256" key="5">
    <source>
        <dbReference type="SAM" id="MobiDB-lite"/>
    </source>
</evidence>
<evidence type="ECO:0000256" key="1">
    <source>
        <dbReference type="ARBA" id="ARBA00001932"/>
    </source>
</evidence>
<comment type="cofactor">
    <cofactor evidence="4">
        <name>FAD</name>
        <dbReference type="ChEBI" id="CHEBI:57692"/>
    </cofactor>
    <text evidence="4">Binds 1 FAD per subunit.</text>
</comment>
<feature type="domain" description="Photolyase/cryptochrome alpha/beta" evidence="6">
    <location>
        <begin position="7"/>
        <end position="136"/>
    </location>
</feature>
<keyword evidence="7" id="KW-0456">Lyase</keyword>
<dbReference type="STRING" id="990712.SAMN05216257_102467"/>
<evidence type="ECO:0000313" key="8">
    <source>
        <dbReference type="Proteomes" id="UP000199328"/>
    </source>
</evidence>
<dbReference type="Gene3D" id="1.10.579.10">
    <property type="entry name" value="DNA Cyclobutane Dipyrimidine Photolyase, subunit A, domain 3"/>
    <property type="match status" value="1"/>
</dbReference>
<dbReference type="PROSITE" id="PS51645">
    <property type="entry name" value="PHR_CRY_ALPHA_BETA"/>
    <property type="match status" value="1"/>
</dbReference>
<gene>
    <name evidence="7" type="ORF">SAMN05216257_102467</name>
</gene>
<evidence type="ECO:0000256" key="2">
    <source>
        <dbReference type="ARBA" id="ARBA00022630"/>
    </source>
</evidence>
<feature type="binding site" evidence="4">
    <location>
        <position position="215"/>
    </location>
    <ligand>
        <name>FAD</name>
        <dbReference type="ChEBI" id="CHEBI:57692"/>
    </ligand>
</feature>
<dbReference type="Pfam" id="PF00875">
    <property type="entry name" value="DNA_photolyase"/>
    <property type="match status" value="1"/>
</dbReference>
<dbReference type="Proteomes" id="UP000199328">
    <property type="component" value="Unassembled WGS sequence"/>
</dbReference>
<dbReference type="InterPro" id="IPR036155">
    <property type="entry name" value="Crypto/Photolyase_N_sf"/>
</dbReference>
<name>A0A1G9BBD9_9RHOB</name>
<proteinExistence type="predicted"/>
<keyword evidence="8" id="KW-1185">Reference proteome</keyword>
<dbReference type="Pfam" id="PF03441">
    <property type="entry name" value="FAD_binding_7"/>
    <property type="match status" value="1"/>
</dbReference>
<dbReference type="InterPro" id="IPR006050">
    <property type="entry name" value="DNA_photolyase_N"/>
</dbReference>
<dbReference type="InterPro" id="IPR014729">
    <property type="entry name" value="Rossmann-like_a/b/a_fold"/>
</dbReference>
<dbReference type="PANTHER" id="PTHR11455:SF9">
    <property type="entry name" value="CRYPTOCHROME CIRCADIAN CLOCK 5 ISOFORM X1"/>
    <property type="match status" value="1"/>
</dbReference>
<dbReference type="SUPFAM" id="SSF52425">
    <property type="entry name" value="Cryptochrome/photolyase, N-terminal domain"/>
    <property type="match status" value="1"/>
</dbReference>
<feature type="compositionally biased region" description="Basic and acidic residues" evidence="5">
    <location>
        <begin position="497"/>
        <end position="508"/>
    </location>
</feature>
<feature type="binding site" evidence="4">
    <location>
        <position position="272"/>
    </location>
    <ligand>
        <name>FAD</name>
        <dbReference type="ChEBI" id="CHEBI:57692"/>
    </ligand>
</feature>
<feature type="compositionally biased region" description="Basic residues" evidence="5">
    <location>
        <begin position="484"/>
        <end position="496"/>
    </location>
</feature>
<dbReference type="InterPro" id="IPR002081">
    <property type="entry name" value="Cryptochrome/DNA_photolyase_1"/>
</dbReference>
<dbReference type="GO" id="GO:0009416">
    <property type="term" value="P:response to light stimulus"/>
    <property type="evidence" value="ECO:0007669"/>
    <property type="project" value="TreeGrafter"/>
</dbReference>
<dbReference type="SUPFAM" id="SSF48173">
    <property type="entry name" value="Cryptochrome/photolyase FAD-binding domain"/>
    <property type="match status" value="1"/>
</dbReference>
<keyword evidence="3 4" id="KW-0274">FAD</keyword>
<evidence type="ECO:0000259" key="6">
    <source>
        <dbReference type="PROSITE" id="PS51645"/>
    </source>
</evidence>
<comment type="cofactor">
    <cofactor evidence="1">
        <name>(6R)-5,10-methylene-5,6,7,8-tetrahydrofolate</name>
        <dbReference type="ChEBI" id="CHEBI:15636"/>
    </cofactor>
</comment>
<evidence type="ECO:0000256" key="3">
    <source>
        <dbReference type="ARBA" id="ARBA00022827"/>
    </source>
</evidence>
<dbReference type="AlphaFoldDB" id="A0A1G9BBD9"/>
<dbReference type="RefSeq" id="WP_245656961.1">
    <property type="nucleotide sequence ID" value="NZ_FNFV01000002.1"/>
</dbReference>
<dbReference type="GO" id="GO:0003904">
    <property type="term" value="F:deoxyribodipyrimidine photo-lyase activity"/>
    <property type="evidence" value="ECO:0007669"/>
    <property type="project" value="TreeGrafter"/>
</dbReference>
<evidence type="ECO:0000256" key="4">
    <source>
        <dbReference type="PIRSR" id="PIRSR602081-1"/>
    </source>
</evidence>
<feature type="region of interest" description="Disordered" evidence="5">
    <location>
        <begin position="480"/>
        <end position="508"/>
    </location>
</feature>
<dbReference type="GO" id="GO:0071949">
    <property type="term" value="F:FAD binding"/>
    <property type="evidence" value="ECO:0007669"/>
    <property type="project" value="TreeGrafter"/>
</dbReference>
<dbReference type="InterPro" id="IPR005101">
    <property type="entry name" value="Cryptochr/Photolyase_FAD-bd"/>
</dbReference>
<dbReference type="Gene3D" id="1.25.40.80">
    <property type="match status" value="1"/>
</dbReference>